<evidence type="ECO:0000313" key="3">
    <source>
        <dbReference type="Proteomes" id="UP000032180"/>
    </source>
</evidence>
<dbReference type="Gramene" id="LPERR01G32230.1">
    <property type="protein sequence ID" value="LPERR01G32230.1"/>
    <property type="gene ID" value="LPERR01G32230"/>
</dbReference>
<name>A0A0D9V7V9_9ORYZ</name>
<accession>A0A0D9V7V9</accession>
<dbReference type="Proteomes" id="UP000032180">
    <property type="component" value="Chromosome 1"/>
</dbReference>
<dbReference type="SUPFAM" id="SSF54236">
    <property type="entry name" value="Ubiquitin-like"/>
    <property type="match status" value="1"/>
</dbReference>
<feature type="domain" description="Ubiquitin-like" evidence="1">
    <location>
        <begin position="33"/>
        <end position="109"/>
    </location>
</feature>
<dbReference type="PANTHER" id="PTHR10562">
    <property type="entry name" value="SMALL UBIQUITIN-RELATED MODIFIER"/>
    <property type="match status" value="1"/>
</dbReference>
<organism evidence="2 3">
    <name type="scientific">Leersia perrieri</name>
    <dbReference type="NCBI Taxonomy" id="77586"/>
    <lineage>
        <taxon>Eukaryota</taxon>
        <taxon>Viridiplantae</taxon>
        <taxon>Streptophyta</taxon>
        <taxon>Embryophyta</taxon>
        <taxon>Tracheophyta</taxon>
        <taxon>Spermatophyta</taxon>
        <taxon>Magnoliopsida</taxon>
        <taxon>Liliopsida</taxon>
        <taxon>Poales</taxon>
        <taxon>Poaceae</taxon>
        <taxon>BOP clade</taxon>
        <taxon>Oryzoideae</taxon>
        <taxon>Oryzeae</taxon>
        <taxon>Oryzinae</taxon>
        <taxon>Leersia</taxon>
    </lineage>
</organism>
<evidence type="ECO:0000313" key="2">
    <source>
        <dbReference type="EnsemblPlants" id="LPERR01G32230.1"/>
    </source>
</evidence>
<dbReference type="FunFam" id="3.10.20.90:FF:000430">
    <property type="entry name" value="Ubiquitin family protein"/>
    <property type="match status" value="1"/>
</dbReference>
<protein>
    <recommendedName>
        <fullName evidence="1">Ubiquitin-like domain-containing protein</fullName>
    </recommendedName>
</protein>
<evidence type="ECO:0000259" key="1">
    <source>
        <dbReference type="PROSITE" id="PS50053"/>
    </source>
</evidence>
<dbReference type="Pfam" id="PF11976">
    <property type="entry name" value="Rad60-SLD"/>
    <property type="match status" value="1"/>
</dbReference>
<dbReference type="Gene3D" id="3.10.20.90">
    <property type="entry name" value="Phosphatidylinositol 3-kinase Catalytic Subunit, Chain A, domain 1"/>
    <property type="match status" value="1"/>
</dbReference>
<reference evidence="2" key="3">
    <citation type="submission" date="2015-04" db="UniProtKB">
        <authorList>
            <consortium name="EnsemblPlants"/>
        </authorList>
    </citation>
    <scope>IDENTIFICATION</scope>
</reference>
<sequence>MSTSTHGAGTGEVIQADLKPVKAEARAASAAVITVTVTSQTFADAYFNIKPSVKLRRLMDMYCGKHSIDPRTVKFVNDEGRFVRADQTAEEVGLKDGGSISLEIDQQGSACVCVKN</sequence>
<dbReference type="HOGENOM" id="CLU_148322_1_0_1"/>
<reference evidence="3" key="2">
    <citation type="submission" date="2013-12" db="EMBL/GenBank/DDBJ databases">
        <authorList>
            <person name="Yu Y."/>
            <person name="Lee S."/>
            <person name="de Baynast K."/>
            <person name="Wissotski M."/>
            <person name="Liu L."/>
            <person name="Talag J."/>
            <person name="Goicoechea J."/>
            <person name="Angelova A."/>
            <person name="Jetty R."/>
            <person name="Kudrna D."/>
            <person name="Golser W."/>
            <person name="Rivera L."/>
            <person name="Zhang J."/>
            <person name="Wing R."/>
        </authorList>
    </citation>
    <scope>NUCLEOTIDE SEQUENCE</scope>
</reference>
<dbReference type="STRING" id="77586.A0A0D9V7V9"/>
<dbReference type="AlphaFoldDB" id="A0A0D9V7V9"/>
<dbReference type="eggNOG" id="KOG1769">
    <property type="taxonomic scope" value="Eukaryota"/>
</dbReference>
<dbReference type="PROSITE" id="PS50053">
    <property type="entry name" value="UBIQUITIN_2"/>
    <property type="match status" value="1"/>
</dbReference>
<proteinExistence type="predicted"/>
<keyword evidence="3" id="KW-1185">Reference proteome</keyword>
<reference evidence="2 3" key="1">
    <citation type="submission" date="2012-08" db="EMBL/GenBank/DDBJ databases">
        <title>Oryza genome evolution.</title>
        <authorList>
            <person name="Wing R.A."/>
        </authorList>
    </citation>
    <scope>NUCLEOTIDE SEQUENCE</scope>
</reference>
<dbReference type="InterPro" id="IPR022617">
    <property type="entry name" value="Rad60/SUMO-like_dom"/>
</dbReference>
<dbReference type="EnsemblPlants" id="LPERR01G32230.1">
    <property type="protein sequence ID" value="LPERR01G32230.1"/>
    <property type="gene ID" value="LPERR01G32230"/>
</dbReference>
<dbReference type="InterPro" id="IPR029071">
    <property type="entry name" value="Ubiquitin-like_domsf"/>
</dbReference>
<dbReference type="InterPro" id="IPR000626">
    <property type="entry name" value="Ubiquitin-like_dom"/>
</dbReference>